<comment type="caution">
    <text evidence="1">The sequence shown here is derived from an EMBL/GenBank/DDBJ whole genome shotgun (WGS) entry which is preliminary data.</text>
</comment>
<dbReference type="Gene3D" id="3.90.226.10">
    <property type="entry name" value="2-enoyl-CoA Hydratase, Chain A, domain 1"/>
    <property type="match status" value="1"/>
</dbReference>
<dbReference type="PANTHER" id="PTHR11941:SF54">
    <property type="entry name" value="ENOYL-COA HYDRATASE, MITOCHONDRIAL"/>
    <property type="match status" value="1"/>
</dbReference>
<evidence type="ECO:0000313" key="1">
    <source>
        <dbReference type="EMBL" id="MBB2894018.1"/>
    </source>
</evidence>
<reference evidence="1 2" key="1">
    <citation type="submission" date="2020-08" db="EMBL/GenBank/DDBJ databases">
        <title>Sequencing the genomes of 1000 actinobacteria strains.</title>
        <authorList>
            <person name="Klenk H.-P."/>
        </authorList>
    </citation>
    <scope>NUCLEOTIDE SEQUENCE [LARGE SCALE GENOMIC DNA]</scope>
    <source>
        <strain evidence="1 2">DSM 105369</strain>
    </source>
</reference>
<protein>
    <submittedName>
        <fullName evidence="1">Enoyl-CoA hydratase</fullName>
        <ecNumber evidence="1">4.2.1.17</ecNumber>
    </submittedName>
</protein>
<dbReference type="InterPro" id="IPR001753">
    <property type="entry name" value="Enoyl-CoA_hydra/iso"/>
</dbReference>
<dbReference type="CDD" id="cd06558">
    <property type="entry name" value="crotonase-like"/>
    <property type="match status" value="1"/>
</dbReference>
<keyword evidence="2" id="KW-1185">Reference proteome</keyword>
<dbReference type="SUPFAM" id="SSF52096">
    <property type="entry name" value="ClpP/crotonase"/>
    <property type="match status" value="1"/>
</dbReference>
<sequence>MGAVELDERDDRVVIRLNRPEVRNAIDAETVAALHDACASLEQQPRIALIVGSGGVFAAGADIRQLRERRRDDALRGINSGIFDRIRKLPMPVIGLIDGYALGGGAELAYACDFRIGTPSVKIGNPEPGLGILAAAGASWRLAELVGEPLAKEMLLAGRVLTAEEALACRLLNDVVQSDELEAAGSALADRIAKQAPLAVRLTKSAFHAPREAHPLIDDIAQAVLFETEEKYDRMTAFLDRRKK</sequence>
<dbReference type="PANTHER" id="PTHR11941">
    <property type="entry name" value="ENOYL-COA HYDRATASE-RELATED"/>
    <property type="match status" value="1"/>
</dbReference>
<proteinExistence type="predicted"/>
<dbReference type="AlphaFoldDB" id="A0A839N8C2"/>
<gene>
    <name evidence="1" type="ORF">FHU39_004054</name>
</gene>
<dbReference type="Pfam" id="PF00378">
    <property type="entry name" value="ECH_1"/>
    <property type="match status" value="1"/>
</dbReference>
<name>A0A839N8C2_9MICO</name>
<dbReference type="GO" id="GO:0004300">
    <property type="term" value="F:enoyl-CoA hydratase activity"/>
    <property type="evidence" value="ECO:0007669"/>
    <property type="project" value="UniProtKB-EC"/>
</dbReference>
<dbReference type="EC" id="4.2.1.17" evidence="1"/>
<dbReference type="InterPro" id="IPR029045">
    <property type="entry name" value="ClpP/crotonase-like_dom_sf"/>
</dbReference>
<dbReference type="GO" id="GO:0006635">
    <property type="term" value="P:fatty acid beta-oxidation"/>
    <property type="evidence" value="ECO:0007669"/>
    <property type="project" value="TreeGrafter"/>
</dbReference>
<dbReference type="Proteomes" id="UP000559182">
    <property type="component" value="Unassembled WGS sequence"/>
</dbReference>
<evidence type="ECO:0000313" key="2">
    <source>
        <dbReference type="Proteomes" id="UP000559182"/>
    </source>
</evidence>
<organism evidence="1 2">
    <name type="scientific">Flexivirga oryzae</name>
    <dbReference type="NCBI Taxonomy" id="1794944"/>
    <lineage>
        <taxon>Bacteria</taxon>
        <taxon>Bacillati</taxon>
        <taxon>Actinomycetota</taxon>
        <taxon>Actinomycetes</taxon>
        <taxon>Micrococcales</taxon>
        <taxon>Dermacoccaceae</taxon>
        <taxon>Flexivirga</taxon>
    </lineage>
</organism>
<dbReference type="EMBL" id="JACHVQ010000004">
    <property type="protein sequence ID" value="MBB2894018.1"/>
    <property type="molecule type" value="Genomic_DNA"/>
</dbReference>
<keyword evidence="1" id="KW-0456">Lyase</keyword>
<accession>A0A839N8C2</accession>
<dbReference type="RefSeq" id="WP_183322475.1">
    <property type="nucleotide sequence ID" value="NZ_JACHVQ010000004.1"/>
</dbReference>